<dbReference type="AlphaFoldDB" id="A0A1J5P7D4"/>
<evidence type="ECO:0008006" key="2">
    <source>
        <dbReference type="Google" id="ProtNLM"/>
    </source>
</evidence>
<sequence length="110" mass="12026">MRDLLLGTGARVWSRRDNDFVEPGSLTDGESIIELTPVAPITAYHLCLSGPRTVLANGLALQSYRPDPSQLLRMTPELRSLFLSLFPNADVLHGFGITRGNPSPLRVRAA</sequence>
<protein>
    <recommendedName>
        <fullName evidence="2">Hedgehog/Intein (Hint) domain-containing protein</fullName>
    </recommendedName>
</protein>
<comment type="caution">
    <text evidence="1">The sequence shown here is derived from an EMBL/GenBank/DDBJ whole genome shotgun (WGS) entry which is preliminary data.</text>
</comment>
<name>A0A1J5P7D4_9ZZZZ</name>
<reference evidence="1" key="1">
    <citation type="submission" date="2016-10" db="EMBL/GenBank/DDBJ databases">
        <title>Sequence of Gallionella enrichment culture.</title>
        <authorList>
            <person name="Poehlein A."/>
            <person name="Muehling M."/>
            <person name="Daniel R."/>
        </authorList>
    </citation>
    <scope>NUCLEOTIDE SEQUENCE</scope>
</reference>
<dbReference type="EMBL" id="MLJW01006128">
    <property type="protein sequence ID" value="OIQ67134.1"/>
    <property type="molecule type" value="Genomic_DNA"/>
</dbReference>
<accession>A0A1J5P7D4</accession>
<gene>
    <name evidence="1" type="ORF">GALL_512910</name>
</gene>
<proteinExistence type="predicted"/>
<organism evidence="1">
    <name type="scientific">mine drainage metagenome</name>
    <dbReference type="NCBI Taxonomy" id="410659"/>
    <lineage>
        <taxon>unclassified sequences</taxon>
        <taxon>metagenomes</taxon>
        <taxon>ecological metagenomes</taxon>
    </lineage>
</organism>
<evidence type="ECO:0000313" key="1">
    <source>
        <dbReference type="EMBL" id="OIQ67134.1"/>
    </source>
</evidence>